<evidence type="ECO:0000313" key="2">
    <source>
        <dbReference type="Proteomes" id="UP000220605"/>
    </source>
</evidence>
<accession>A0A564ZQX0</accession>
<reference evidence="2" key="1">
    <citation type="submission" date="2016-07" db="EMBL/GenBank/DDBJ databases">
        <authorList>
            <consortium name="Pathogen Informatics"/>
        </authorList>
    </citation>
    <scope>NUCLEOTIDE SEQUENCE [LARGE SCALE GENOMIC DNA]</scope>
</reference>
<organism evidence="1 2">
    <name type="scientific">Plasmodium vivax</name>
    <name type="common">malaria parasite P. vivax</name>
    <dbReference type="NCBI Taxonomy" id="5855"/>
    <lineage>
        <taxon>Eukaryota</taxon>
        <taxon>Sar</taxon>
        <taxon>Alveolata</taxon>
        <taxon>Apicomplexa</taxon>
        <taxon>Aconoidasida</taxon>
        <taxon>Haemosporida</taxon>
        <taxon>Plasmodiidae</taxon>
        <taxon>Plasmodium</taxon>
        <taxon>Plasmodium (Plasmodium)</taxon>
    </lineage>
</organism>
<dbReference type="Pfam" id="PF05795">
    <property type="entry name" value="Plasmodium_Vir"/>
    <property type="match status" value="1"/>
</dbReference>
<dbReference type="InterPro" id="IPR008780">
    <property type="entry name" value="Plasmodium_Vir"/>
</dbReference>
<gene>
    <name evidence="1" type="ORF">PVP01_0219900</name>
</gene>
<dbReference type="OrthoDB" id="10381398at2759"/>
<dbReference type="EMBL" id="LT635613">
    <property type="protein sequence ID" value="VUZ93429.1"/>
    <property type="molecule type" value="Genomic_DNA"/>
</dbReference>
<dbReference type="VEuPathDB" id="PlasmoDB:PVX_014630"/>
<evidence type="ECO:0000313" key="1">
    <source>
        <dbReference type="EMBL" id="VUZ93429.1"/>
    </source>
</evidence>
<name>A0A564ZQX0_PLAVI</name>
<protein>
    <submittedName>
        <fullName evidence="1">VIR protein</fullName>
    </submittedName>
</protein>
<sequence length="218" mass="26327">MPKPKSCFHSNNNYLDYKCYNRLKNYFDEYGKSKGKSEKFDKIIESAKISSEDKQSNNNILLNLEQHLRGHGIFLSENEDECCKYINFWLNKEIKKKHYPLYNNSKFHIFQDFVEHFNYIVHSKDSKRCLSNIDHLDPKIWEKMSKLYELYDLYNDLLTTNYYIKYETKCLTLGHANRIHNELIKDYEDESQVWLQSSFPLCKLENVIYFCEPLYNNT</sequence>
<dbReference type="VEuPathDB" id="PlasmoDB:PVPAM_000040800"/>
<proteinExistence type="predicted"/>
<dbReference type="Proteomes" id="UP000220605">
    <property type="component" value="Chromosome 2"/>
</dbReference>
<dbReference type="VEuPathDB" id="PlasmoDB:PVW1_040007800"/>
<dbReference type="VEuPathDB" id="PlasmoDB:PVP01_0219900"/>
<dbReference type="AlphaFoldDB" id="A0A564ZQX0"/>